<dbReference type="Pfam" id="PF01381">
    <property type="entry name" value="HTH_3"/>
    <property type="match status" value="1"/>
</dbReference>
<dbReference type="PROSITE" id="PS50943">
    <property type="entry name" value="HTH_CROC1"/>
    <property type="match status" value="1"/>
</dbReference>
<name>E6LJH7_9FIRM</name>
<dbReference type="Gene3D" id="1.10.260.40">
    <property type="entry name" value="lambda repressor-like DNA-binding domains"/>
    <property type="match status" value="1"/>
</dbReference>
<dbReference type="eggNOG" id="ENOG5033ADI">
    <property type="taxonomic scope" value="Bacteria"/>
</dbReference>
<evidence type="ECO:0000313" key="3">
    <source>
        <dbReference type="Proteomes" id="UP000003434"/>
    </source>
</evidence>
<sequence>MAAARVNAELSQREAAKMLKVGQQTILNWEKGKVAIPAFQLERLVGIYQIPIENIRIKKSCTAQNQ</sequence>
<dbReference type="HOGENOM" id="CLU_066192_49_3_9"/>
<accession>E6LJH7</accession>
<dbReference type="SMART" id="SM00530">
    <property type="entry name" value="HTH_XRE"/>
    <property type="match status" value="1"/>
</dbReference>
<dbReference type="EMBL" id="AEPW01000001">
    <property type="protein sequence ID" value="EFU78111.1"/>
    <property type="molecule type" value="Genomic_DNA"/>
</dbReference>
<dbReference type="CDD" id="cd00093">
    <property type="entry name" value="HTH_XRE"/>
    <property type="match status" value="1"/>
</dbReference>
<dbReference type="SUPFAM" id="SSF47413">
    <property type="entry name" value="lambda repressor-like DNA-binding domains"/>
    <property type="match status" value="1"/>
</dbReference>
<dbReference type="GO" id="GO:0003677">
    <property type="term" value="F:DNA binding"/>
    <property type="evidence" value="ECO:0007669"/>
    <property type="project" value="UniProtKB-KW"/>
</dbReference>
<reference evidence="2 3" key="1">
    <citation type="submission" date="2010-12" db="EMBL/GenBank/DDBJ databases">
        <authorList>
            <person name="Muzny D."/>
            <person name="Qin X."/>
            <person name="Deng J."/>
            <person name="Jiang H."/>
            <person name="Liu Y."/>
            <person name="Qu J."/>
            <person name="Song X.-Z."/>
            <person name="Zhang L."/>
            <person name="Thornton R."/>
            <person name="Coyle M."/>
            <person name="Francisco L."/>
            <person name="Jackson L."/>
            <person name="Javaid M."/>
            <person name="Korchina V."/>
            <person name="Kovar C."/>
            <person name="Mata R."/>
            <person name="Mathew T."/>
            <person name="Ngo R."/>
            <person name="Nguyen L."/>
            <person name="Nguyen N."/>
            <person name="Okwuonu G."/>
            <person name="Ongeri F."/>
            <person name="Pham C."/>
            <person name="Simmons D."/>
            <person name="Wilczek-Boney K."/>
            <person name="Hale W."/>
            <person name="Jakkamsetti A."/>
            <person name="Pham P."/>
            <person name="Ruth R."/>
            <person name="San Lucas F."/>
            <person name="Warren J."/>
            <person name="Zhang J."/>
            <person name="Zhao Z."/>
            <person name="Zhou C."/>
            <person name="Zhu D."/>
            <person name="Lee S."/>
            <person name="Bess C."/>
            <person name="Blankenburg K."/>
            <person name="Forbes L."/>
            <person name="Fu Q."/>
            <person name="Gubbala S."/>
            <person name="Hirani K."/>
            <person name="Jayaseelan J.C."/>
            <person name="Lara F."/>
            <person name="Munidasa M."/>
            <person name="Palculict T."/>
            <person name="Patil S."/>
            <person name="Pu L.-L."/>
            <person name="Saada N."/>
            <person name="Tang L."/>
            <person name="Weissenberger G."/>
            <person name="Zhu Y."/>
            <person name="Hemphill L."/>
            <person name="Shang Y."/>
            <person name="Youmans B."/>
            <person name="Ayvaz T."/>
            <person name="Ross M."/>
            <person name="Santibanez J."/>
            <person name="Aqrawi P."/>
            <person name="Gross S."/>
            <person name="Joshi V."/>
            <person name="Fowler G."/>
            <person name="Nazareth L."/>
            <person name="Reid J."/>
            <person name="Worley K."/>
            <person name="Petrosino J."/>
            <person name="Highlander S."/>
            <person name="Gibbs R."/>
        </authorList>
    </citation>
    <scope>NUCLEOTIDE SEQUENCE [LARGE SCALE GENOMIC DNA]</scope>
    <source>
        <strain evidence="2 3">DSM 3986</strain>
    </source>
</reference>
<dbReference type="InterPro" id="IPR010982">
    <property type="entry name" value="Lambda_DNA-bd_dom_sf"/>
</dbReference>
<comment type="caution">
    <text evidence="2">The sequence shown here is derived from an EMBL/GenBank/DDBJ whole genome shotgun (WGS) entry which is preliminary data.</text>
</comment>
<dbReference type="AlphaFoldDB" id="E6LJH7"/>
<dbReference type="Proteomes" id="UP000003434">
    <property type="component" value="Unassembled WGS sequence"/>
</dbReference>
<evidence type="ECO:0000259" key="1">
    <source>
        <dbReference type="PROSITE" id="PS50943"/>
    </source>
</evidence>
<dbReference type="RefSeq" id="WP_008749885.1">
    <property type="nucleotide sequence ID" value="NZ_GL622296.1"/>
</dbReference>
<protein>
    <submittedName>
        <fullName evidence="2">DNA-binding helix-turn-helix protein</fullName>
    </submittedName>
</protein>
<feature type="domain" description="HTH cro/C1-type" evidence="1">
    <location>
        <begin position="1"/>
        <end position="55"/>
    </location>
</feature>
<organism evidence="2 3">
    <name type="scientific">Lachnoanaerobaculum saburreum DSM 3986</name>
    <dbReference type="NCBI Taxonomy" id="887325"/>
    <lineage>
        <taxon>Bacteria</taxon>
        <taxon>Bacillati</taxon>
        <taxon>Bacillota</taxon>
        <taxon>Clostridia</taxon>
        <taxon>Lachnospirales</taxon>
        <taxon>Lachnospiraceae</taxon>
        <taxon>Lachnoanaerobaculum</taxon>
    </lineage>
</organism>
<proteinExistence type="predicted"/>
<dbReference type="InterPro" id="IPR001387">
    <property type="entry name" value="Cro/C1-type_HTH"/>
</dbReference>
<keyword evidence="2" id="KW-0238">DNA-binding</keyword>
<evidence type="ECO:0000313" key="2">
    <source>
        <dbReference type="EMBL" id="EFU78111.1"/>
    </source>
</evidence>
<gene>
    <name evidence="2" type="ORF">HMPREF0381_0112</name>
</gene>